<proteinExistence type="predicted"/>
<feature type="transmembrane region" description="Helical" evidence="2">
    <location>
        <begin position="518"/>
        <end position="539"/>
    </location>
</feature>
<feature type="region of interest" description="Disordered" evidence="1">
    <location>
        <begin position="1"/>
        <end position="64"/>
    </location>
</feature>
<organism evidence="4 5">
    <name type="scientific">Naegleria fowleri</name>
    <name type="common">Brain eating amoeba</name>
    <dbReference type="NCBI Taxonomy" id="5763"/>
    <lineage>
        <taxon>Eukaryota</taxon>
        <taxon>Discoba</taxon>
        <taxon>Heterolobosea</taxon>
        <taxon>Tetramitia</taxon>
        <taxon>Eutetramitia</taxon>
        <taxon>Vahlkampfiidae</taxon>
        <taxon>Naegleria</taxon>
    </lineage>
</organism>
<dbReference type="InterPro" id="IPR001054">
    <property type="entry name" value="A/G_cyclase"/>
</dbReference>
<dbReference type="GeneID" id="68113035"/>
<dbReference type="RefSeq" id="XP_044559777.1">
    <property type="nucleotide sequence ID" value="XM_044709383.1"/>
</dbReference>
<dbReference type="GO" id="GO:0009190">
    <property type="term" value="P:cyclic nucleotide biosynthetic process"/>
    <property type="evidence" value="ECO:0007669"/>
    <property type="project" value="InterPro"/>
</dbReference>
<dbReference type="InterPro" id="IPR029787">
    <property type="entry name" value="Nucleotide_cyclase"/>
</dbReference>
<dbReference type="VEuPathDB" id="AmoebaDB:NfTy_044960"/>
<dbReference type="VEuPathDB" id="AmoebaDB:NF0038160"/>
<name>A0A6A5BLX6_NAEFO</name>
<keyword evidence="5" id="KW-1185">Reference proteome</keyword>
<dbReference type="OrthoDB" id="19028at2759"/>
<dbReference type="CDD" id="cd07302">
    <property type="entry name" value="CHD"/>
    <property type="match status" value="1"/>
</dbReference>
<dbReference type="GO" id="GO:0035556">
    <property type="term" value="P:intracellular signal transduction"/>
    <property type="evidence" value="ECO:0007669"/>
    <property type="project" value="InterPro"/>
</dbReference>
<feature type="compositionally biased region" description="Polar residues" evidence="1">
    <location>
        <begin position="16"/>
        <end position="44"/>
    </location>
</feature>
<sequence length="907" mass="104370">MDSSQQHVNFHDDVSRSTANNNYNSEGQNKTTSNMSACSSTTRLNQRKKEEEQTSGEKSNKMIHHHGSSFFKNNNMKSCPLVVGVLSPCITVMNVILILFILQGLFGLLSSFILLYTSGYNIIQRTYTKQKIQMSLVVDYQISEMIKTTTVTINQLLQELNGMNLNDEMSWIVLFKHSLTFFEQKLPLQISYFGRFDNYFLGVERTYIRKFEKTNNPSLVRTMNEYNMTDDLPQILNPSNIRFSQNSTFSVTARPWYNLFLNVTNPKILWSPLFFSFIGQPSITASIPIYISETISSTEILSNVTKNQASLNNLTSDSSQDTTDSLYILNTIDGYKNYTDLKIYRNEWAPRNPNHLYGVIGLQLNLDNITKILDQSARNAGIAVAFIINSYGEVVASTNLIMTASLNSISNSSIFSNSSSWSTSTFNVVQDLMNEVKSRGFLQKITEWKDLNFQRQDFNDRASIKDWGSFLYTRPNIPTLEVYQFTITDQYGLNWGSVIAIPHRSFVDEVLSGSINSVIIFSIVLFFGIFILFTVIQCIQMSLRSIKKQLKELVHFNNPFQEKKSFNLLHDIRQMQQSLNTMKSSLSIFSKYVPKSVTTQCLSRQMTLQDMTVMFIDLDGFSLLPDSNTVCDDNFHEKSHNTIKMDRVNFISFSTELFTEIYGIIEKNKGIVDFYGQNRMIAFWNDTSRSGIQTENHERLACMACCEIVMALERLNSHWLKQFMLRRDCPLIGGPSIGVNSGRILCGNIGSQQRICFTVMGDEVNISSSLSILNHRFGTRTLIGEKTHHHVKKDFICYFVDLVVLKGKERPIKVYSLEMNQEDATHEHFKMRDYSNEIEKCLFSYQFEKILELCQMINSSKDMQPILRPYFILQHWSQRAIHLKSLQSQQQQQQPLRSEHLPFRVDD</sequence>
<keyword evidence="2" id="KW-0472">Membrane</keyword>
<keyword evidence="2" id="KW-0812">Transmembrane</keyword>
<dbReference type="PANTHER" id="PTHR43081">
    <property type="entry name" value="ADENYLATE CYCLASE, TERMINAL-DIFFERENTIATION SPECIFIC-RELATED"/>
    <property type="match status" value="1"/>
</dbReference>
<comment type="caution">
    <text evidence="4">The sequence shown here is derived from an EMBL/GenBank/DDBJ whole genome shotgun (WGS) entry which is preliminary data.</text>
</comment>
<protein>
    <recommendedName>
        <fullName evidence="3">Guanylate cyclase domain-containing protein</fullName>
    </recommendedName>
</protein>
<evidence type="ECO:0000256" key="2">
    <source>
        <dbReference type="SAM" id="Phobius"/>
    </source>
</evidence>
<feature type="domain" description="Guanylate cyclase" evidence="3">
    <location>
        <begin position="612"/>
        <end position="771"/>
    </location>
</feature>
<evidence type="ECO:0000256" key="1">
    <source>
        <dbReference type="SAM" id="MobiDB-lite"/>
    </source>
</evidence>
<dbReference type="PROSITE" id="PS50125">
    <property type="entry name" value="GUANYLATE_CYCLASE_2"/>
    <property type="match status" value="1"/>
</dbReference>
<evidence type="ECO:0000313" key="4">
    <source>
        <dbReference type="EMBL" id="KAF0975064.1"/>
    </source>
</evidence>
<gene>
    <name evidence="4" type="ORF">FDP41_005817</name>
</gene>
<dbReference type="PANTHER" id="PTHR43081:SF1">
    <property type="entry name" value="ADENYLATE CYCLASE, TERMINAL-DIFFERENTIATION SPECIFIC"/>
    <property type="match status" value="1"/>
</dbReference>
<evidence type="ECO:0000259" key="3">
    <source>
        <dbReference type="PROSITE" id="PS50125"/>
    </source>
</evidence>
<dbReference type="Gene3D" id="3.30.70.1230">
    <property type="entry name" value="Nucleotide cyclase"/>
    <property type="match status" value="1"/>
</dbReference>
<dbReference type="SUPFAM" id="SSF55073">
    <property type="entry name" value="Nucleotide cyclase"/>
    <property type="match status" value="1"/>
</dbReference>
<dbReference type="EMBL" id="VFQX01000048">
    <property type="protein sequence ID" value="KAF0975064.1"/>
    <property type="molecule type" value="Genomic_DNA"/>
</dbReference>
<reference evidence="4 5" key="1">
    <citation type="journal article" date="2019" name="Sci. Rep.">
        <title>Nanopore sequencing improves the draft genome of the human pathogenic amoeba Naegleria fowleri.</title>
        <authorList>
            <person name="Liechti N."/>
            <person name="Schurch N."/>
            <person name="Bruggmann R."/>
            <person name="Wittwer M."/>
        </authorList>
    </citation>
    <scope>NUCLEOTIDE SEQUENCE [LARGE SCALE GENOMIC DNA]</scope>
    <source>
        <strain evidence="4 5">ATCC 30894</strain>
    </source>
</reference>
<dbReference type="Proteomes" id="UP000444721">
    <property type="component" value="Unassembled WGS sequence"/>
</dbReference>
<evidence type="ECO:0000313" key="5">
    <source>
        <dbReference type="Proteomes" id="UP000444721"/>
    </source>
</evidence>
<accession>A0A6A5BLX6</accession>
<dbReference type="VEuPathDB" id="AmoebaDB:FDP41_005817"/>
<dbReference type="InterPro" id="IPR050697">
    <property type="entry name" value="Adenylyl/Guanylyl_Cyclase_3/4"/>
</dbReference>
<dbReference type="AlphaFoldDB" id="A0A6A5BLX6"/>
<keyword evidence="2" id="KW-1133">Transmembrane helix</keyword>